<reference evidence="1" key="1">
    <citation type="journal article" date="2014" name="Int. J. Syst. Evol. Microbiol.">
        <title>Complete genome sequence of Corynebacterium casei LMG S-19264T (=DSM 44701T), isolated from a smear-ripened cheese.</title>
        <authorList>
            <consortium name="US DOE Joint Genome Institute (JGI-PGF)"/>
            <person name="Walter F."/>
            <person name="Albersmeier A."/>
            <person name="Kalinowski J."/>
            <person name="Ruckert C."/>
        </authorList>
    </citation>
    <scope>NUCLEOTIDE SEQUENCE</scope>
    <source>
        <strain evidence="1">JCM 3091</strain>
    </source>
</reference>
<comment type="caution">
    <text evidence="1">The sequence shown here is derived from an EMBL/GenBank/DDBJ whole genome shotgun (WGS) entry which is preliminary data.</text>
</comment>
<keyword evidence="2" id="KW-1185">Reference proteome</keyword>
<dbReference type="Proteomes" id="UP000662200">
    <property type="component" value="Unassembled WGS sequence"/>
</dbReference>
<name>A0A8J3BQU9_9ACTN</name>
<gene>
    <name evidence="1" type="ORF">GCM10010124_26130</name>
</gene>
<sequence length="94" mass="10104">MGQRQWYKVIRNPDGSRGTELVVEDVPDEVLAAEANQAAVLDRARRALVANAAYLAVAAPTNAQVVAQVRRLTQQSNALIRLAVADFTSADGTE</sequence>
<protein>
    <submittedName>
        <fullName evidence="1">Uncharacterized protein</fullName>
    </submittedName>
</protein>
<accession>A0A8J3BQU9</accession>
<reference evidence="1" key="2">
    <citation type="submission" date="2020-09" db="EMBL/GenBank/DDBJ databases">
        <authorList>
            <person name="Sun Q."/>
            <person name="Ohkuma M."/>
        </authorList>
    </citation>
    <scope>NUCLEOTIDE SEQUENCE</scope>
    <source>
        <strain evidence="1">JCM 3091</strain>
    </source>
</reference>
<dbReference type="AlphaFoldDB" id="A0A8J3BQU9"/>
<organism evidence="1 2">
    <name type="scientific">Pilimelia terevasa</name>
    <dbReference type="NCBI Taxonomy" id="53372"/>
    <lineage>
        <taxon>Bacteria</taxon>
        <taxon>Bacillati</taxon>
        <taxon>Actinomycetota</taxon>
        <taxon>Actinomycetes</taxon>
        <taxon>Micromonosporales</taxon>
        <taxon>Micromonosporaceae</taxon>
        <taxon>Pilimelia</taxon>
    </lineage>
</organism>
<proteinExistence type="predicted"/>
<evidence type="ECO:0000313" key="1">
    <source>
        <dbReference type="EMBL" id="GGK32129.1"/>
    </source>
</evidence>
<dbReference type="RefSeq" id="WP_189114562.1">
    <property type="nucleotide sequence ID" value="NZ_BMQC01000008.1"/>
</dbReference>
<evidence type="ECO:0000313" key="2">
    <source>
        <dbReference type="Proteomes" id="UP000662200"/>
    </source>
</evidence>
<dbReference type="EMBL" id="BMQC01000008">
    <property type="protein sequence ID" value="GGK32129.1"/>
    <property type="molecule type" value="Genomic_DNA"/>
</dbReference>